<dbReference type="Pfam" id="PF13487">
    <property type="entry name" value="HD_5"/>
    <property type="match status" value="1"/>
</dbReference>
<protein>
    <recommendedName>
        <fullName evidence="2">HD-GYP domain-containing protein</fullName>
    </recommendedName>
</protein>
<dbReference type="CDD" id="cd00077">
    <property type="entry name" value="HDc"/>
    <property type="match status" value="1"/>
</dbReference>
<dbReference type="Gene3D" id="1.10.3210.10">
    <property type="entry name" value="Hypothetical protein af1432"/>
    <property type="match status" value="1"/>
</dbReference>
<evidence type="ECO:0000256" key="1">
    <source>
        <dbReference type="SAM" id="MobiDB-lite"/>
    </source>
</evidence>
<sequence length="328" mass="34340">MAWFNVGTDVYRHGRACAAPLSCTFRAKLAPVRSICTFRCMTQCRPSGRVGATMLTLCSGCGHSLWAEVKSAGAFRFLAHFDDDERSATYTEHVPGCPGCGTRLDRGMTGTGGRTGDPTRPVADGIGREGPEAEGRRPGTGVTGVTGVGELLAALAAHDGYTGEHSEAVAEHAVAVARRMGLPEEGVAEVEQVALLHDLGKIGVGDGILNKPGPLNEAERRIMEAHPATGGEIVASTMGLSHLAPAVRASHERWDGKGYPDGLSGEEIPVASRIVLACDAFHAMTGDRLYREALGVGVALGEIRKGAGAQFCPRTVEALVEMLGRESG</sequence>
<feature type="domain" description="HD-GYP" evidence="2">
    <location>
        <begin position="140"/>
        <end position="328"/>
    </location>
</feature>
<dbReference type="SUPFAM" id="SSF109604">
    <property type="entry name" value="HD-domain/PDEase-like"/>
    <property type="match status" value="1"/>
</dbReference>
<organism evidence="3">
    <name type="scientific">uncultured Rubrobacteraceae bacterium</name>
    <dbReference type="NCBI Taxonomy" id="349277"/>
    <lineage>
        <taxon>Bacteria</taxon>
        <taxon>Bacillati</taxon>
        <taxon>Actinomycetota</taxon>
        <taxon>Rubrobacteria</taxon>
        <taxon>Rubrobacterales</taxon>
        <taxon>Rubrobacteraceae</taxon>
        <taxon>environmental samples</taxon>
    </lineage>
</organism>
<dbReference type="InterPro" id="IPR003607">
    <property type="entry name" value="HD/PDEase_dom"/>
</dbReference>
<dbReference type="InterPro" id="IPR037522">
    <property type="entry name" value="HD_GYP_dom"/>
</dbReference>
<name>A0A6J4Q657_9ACTN</name>
<dbReference type="SMART" id="SM00471">
    <property type="entry name" value="HDc"/>
    <property type="match status" value="1"/>
</dbReference>
<proteinExistence type="predicted"/>
<accession>A0A6J4Q657</accession>
<dbReference type="AlphaFoldDB" id="A0A6J4Q657"/>
<reference evidence="3" key="1">
    <citation type="submission" date="2020-02" db="EMBL/GenBank/DDBJ databases">
        <authorList>
            <person name="Meier V. D."/>
        </authorList>
    </citation>
    <scope>NUCLEOTIDE SEQUENCE</scope>
    <source>
        <strain evidence="3">AVDCRST_MAG22</strain>
    </source>
</reference>
<feature type="compositionally biased region" description="Basic and acidic residues" evidence="1">
    <location>
        <begin position="126"/>
        <end position="137"/>
    </location>
</feature>
<dbReference type="PANTHER" id="PTHR43155">
    <property type="entry name" value="CYCLIC DI-GMP PHOSPHODIESTERASE PA4108-RELATED"/>
    <property type="match status" value="1"/>
</dbReference>
<feature type="region of interest" description="Disordered" evidence="1">
    <location>
        <begin position="101"/>
        <end position="142"/>
    </location>
</feature>
<evidence type="ECO:0000259" key="2">
    <source>
        <dbReference type="PROSITE" id="PS51832"/>
    </source>
</evidence>
<dbReference type="PROSITE" id="PS51832">
    <property type="entry name" value="HD_GYP"/>
    <property type="match status" value="1"/>
</dbReference>
<dbReference type="PANTHER" id="PTHR43155:SF2">
    <property type="entry name" value="CYCLIC DI-GMP PHOSPHODIESTERASE PA4108"/>
    <property type="match status" value="1"/>
</dbReference>
<dbReference type="EMBL" id="CADCUV010000162">
    <property type="protein sequence ID" value="CAA9433192.1"/>
    <property type="molecule type" value="Genomic_DNA"/>
</dbReference>
<evidence type="ECO:0000313" key="3">
    <source>
        <dbReference type="EMBL" id="CAA9433192.1"/>
    </source>
</evidence>
<gene>
    <name evidence="3" type="ORF">AVDCRST_MAG22-3492</name>
</gene>